<dbReference type="PATRIC" id="fig|882800.3.peg.2622"/>
<protein>
    <submittedName>
        <fullName evidence="1">Uncharacterized protein</fullName>
    </submittedName>
</protein>
<gene>
    <name evidence="1" type="ORF">MetexDRAFT_2671</name>
</gene>
<reference evidence="1 2" key="1">
    <citation type="submission" date="2011-09" db="EMBL/GenBank/DDBJ databases">
        <title>The draft genome of Methylobacterium extorquens DSM 13060.</title>
        <authorList>
            <consortium name="US DOE Joint Genome Institute (JGI-PGF)"/>
            <person name="Lucas S."/>
            <person name="Han J."/>
            <person name="Lapidus A."/>
            <person name="Cheng J.-F."/>
            <person name="Goodwin L."/>
            <person name="Pitluck S."/>
            <person name="Peters L."/>
            <person name="Land M.L."/>
            <person name="Hauser L."/>
            <person name="Koskimaki J."/>
            <person name="Halonen O."/>
            <person name="Pirttila A."/>
            <person name="Frank C."/>
            <person name="Woyke T.J."/>
        </authorList>
    </citation>
    <scope>NUCLEOTIDE SEQUENCE [LARGE SCALE GENOMIC DNA]</scope>
    <source>
        <strain evidence="1 2">DSM 13060</strain>
    </source>
</reference>
<name>H1KJ59_METEX</name>
<dbReference type="EMBL" id="AGJK01000062">
    <property type="protein sequence ID" value="EHP92438.1"/>
    <property type="molecule type" value="Genomic_DNA"/>
</dbReference>
<evidence type="ECO:0000313" key="2">
    <source>
        <dbReference type="Proteomes" id="UP000004382"/>
    </source>
</evidence>
<organism evidence="1 2">
    <name type="scientific">Methylorubrum extorquens DSM 13060</name>
    <dbReference type="NCBI Taxonomy" id="882800"/>
    <lineage>
        <taxon>Bacteria</taxon>
        <taxon>Pseudomonadati</taxon>
        <taxon>Pseudomonadota</taxon>
        <taxon>Alphaproteobacteria</taxon>
        <taxon>Hyphomicrobiales</taxon>
        <taxon>Methylobacteriaceae</taxon>
        <taxon>Methylorubrum</taxon>
    </lineage>
</organism>
<comment type="caution">
    <text evidence="1">The sequence shown here is derived from an EMBL/GenBank/DDBJ whole genome shotgun (WGS) entry which is preliminary data.</text>
</comment>
<proteinExistence type="predicted"/>
<sequence>MNHARLGHATDFFNSLLRRDVPTAALLPAEIRVILASSYRTTN</sequence>
<evidence type="ECO:0000313" key="1">
    <source>
        <dbReference type="EMBL" id="EHP92438.1"/>
    </source>
</evidence>
<dbReference type="RefSeq" id="WP_003600310.1">
    <property type="nucleotide sequence ID" value="NZ_AGJK01000062.1"/>
</dbReference>
<accession>H1KJ59</accession>
<dbReference type="AlphaFoldDB" id="H1KJ59"/>
<dbReference type="Proteomes" id="UP000004382">
    <property type="component" value="Unassembled WGS sequence"/>
</dbReference>